<keyword evidence="2 6" id="KW-0689">Ribosomal protein</keyword>
<dbReference type="PANTHER" id="PTHR13718">
    <property type="entry name" value="RIBOSOMAL S SUBUNIT"/>
    <property type="match status" value="1"/>
</dbReference>
<dbReference type="InterPro" id="IPR013810">
    <property type="entry name" value="Ribosomal_uS5_N"/>
</dbReference>
<proteinExistence type="inferred from homology"/>
<organism evidence="10 11">
    <name type="scientific">Paratrimastix pyriformis</name>
    <dbReference type="NCBI Taxonomy" id="342808"/>
    <lineage>
        <taxon>Eukaryota</taxon>
        <taxon>Metamonada</taxon>
        <taxon>Preaxostyla</taxon>
        <taxon>Paratrimastigidae</taxon>
        <taxon>Paratrimastix</taxon>
    </lineage>
</organism>
<feature type="domain" description="S5 DRBM" evidence="9">
    <location>
        <begin position="93"/>
        <end position="156"/>
    </location>
</feature>
<protein>
    <recommendedName>
        <fullName evidence="4">Small ribosomal subunit protein uS5</fullName>
    </recommendedName>
    <alternativeName>
        <fullName evidence="5">40S ribosomal protein S2</fullName>
    </alternativeName>
</protein>
<evidence type="ECO:0000256" key="7">
    <source>
        <dbReference type="RuleBase" id="RU003823"/>
    </source>
</evidence>
<dbReference type="PROSITE" id="PS00585">
    <property type="entry name" value="RIBOSOMAL_S5"/>
    <property type="match status" value="1"/>
</dbReference>
<sequence>MADAAPSTERRGGAGFGGPRRDGERRGRPMHGKKDQKGKKPGRQEEEKEWVPVTKLGRLVKDNKIADLHDIYYHALPIKEYQIVDKFLSGETLKDEVMKIMPVQKQTAAGQRTKFKAYVVIGDRAGHVGLGTKVAKEVATAIRGAIIDAKLNIIPVRRGYWGNRLGAPHTVPMKVTGKSGSIICRLIPAPRGTGLIAAPTPKKLLQLAGVEDVFANTRGSTKTQGNFVTACYLALAQTCAYLTPDLWRKAPFEMTPYQEFTDFLAATKAK</sequence>
<keyword evidence="3 6" id="KW-0687">Ribonucleoprotein</keyword>
<keyword evidence="11" id="KW-1185">Reference proteome</keyword>
<dbReference type="Pfam" id="PF00333">
    <property type="entry name" value="Ribosomal_S5"/>
    <property type="match status" value="1"/>
</dbReference>
<dbReference type="NCBIfam" id="TIGR01020">
    <property type="entry name" value="uS5_euk_arch"/>
    <property type="match status" value="1"/>
</dbReference>
<gene>
    <name evidence="10" type="ORF">PAPYR_3438</name>
</gene>
<feature type="region of interest" description="Disordered" evidence="8">
    <location>
        <begin position="1"/>
        <end position="49"/>
    </location>
</feature>
<dbReference type="GO" id="GO:0005840">
    <property type="term" value="C:ribosome"/>
    <property type="evidence" value="ECO:0007669"/>
    <property type="project" value="UniProtKB-KW"/>
</dbReference>
<accession>A0ABQ9YN29</accession>
<comment type="caution">
    <text evidence="10">The sequence shown here is derived from an EMBL/GenBank/DDBJ whole genome shotgun (WGS) entry which is preliminary data.</text>
</comment>
<dbReference type="InterPro" id="IPR005324">
    <property type="entry name" value="Ribosomal_uS5_C"/>
</dbReference>
<dbReference type="Gene3D" id="3.30.160.20">
    <property type="match status" value="1"/>
</dbReference>
<dbReference type="PROSITE" id="PS50881">
    <property type="entry name" value="S5_DSRBD"/>
    <property type="match status" value="1"/>
</dbReference>
<dbReference type="InterPro" id="IPR020568">
    <property type="entry name" value="Ribosomal_Su5_D2-typ_SF"/>
</dbReference>
<dbReference type="Pfam" id="PF03719">
    <property type="entry name" value="Ribosomal_S5_C"/>
    <property type="match status" value="1"/>
</dbReference>
<dbReference type="Gene3D" id="3.30.230.10">
    <property type="match status" value="1"/>
</dbReference>
<dbReference type="EMBL" id="JAPMOS010000013">
    <property type="protein sequence ID" value="KAK3118038.1"/>
    <property type="molecule type" value="Genomic_DNA"/>
</dbReference>
<evidence type="ECO:0000256" key="6">
    <source>
        <dbReference type="PROSITE-ProRule" id="PRU00268"/>
    </source>
</evidence>
<feature type="compositionally biased region" description="Basic and acidic residues" evidence="8">
    <location>
        <begin position="19"/>
        <end position="35"/>
    </location>
</feature>
<evidence type="ECO:0000256" key="5">
    <source>
        <dbReference type="ARBA" id="ARBA00035407"/>
    </source>
</evidence>
<dbReference type="InterPro" id="IPR000851">
    <property type="entry name" value="Ribosomal_uS5"/>
</dbReference>
<dbReference type="InterPro" id="IPR014721">
    <property type="entry name" value="Ribsml_uS5_D2-typ_fold_subgr"/>
</dbReference>
<dbReference type="InterPro" id="IPR005711">
    <property type="entry name" value="Ribosomal_uS5_euk/arc"/>
</dbReference>
<evidence type="ECO:0000313" key="11">
    <source>
        <dbReference type="Proteomes" id="UP001141327"/>
    </source>
</evidence>
<dbReference type="PANTHER" id="PTHR13718:SF4">
    <property type="entry name" value="40S RIBOSOMAL PROTEIN S2"/>
    <property type="match status" value="1"/>
</dbReference>
<dbReference type="SUPFAM" id="SSF54768">
    <property type="entry name" value="dsRNA-binding domain-like"/>
    <property type="match status" value="1"/>
</dbReference>
<evidence type="ECO:0000256" key="3">
    <source>
        <dbReference type="ARBA" id="ARBA00023274"/>
    </source>
</evidence>
<dbReference type="InterPro" id="IPR018192">
    <property type="entry name" value="Ribosomal_uS5_N_CS"/>
</dbReference>
<dbReference type="Proteomes" id="UP001141327">
    <property type="component" value="Unassembled WGS sequence"/>
</dbReference>
<evidence type="ECO:0000256" key="1">
    <source>
        <dbReference type="ARBA" id="ARBA00008945"/>
    </source>
</evidence>
<evidence type="ECO:0000256" key="2">
    <source>
        <dbReference type="ARBA" id="ARBA00022980"/>
    </source>
</evidence>
<name>A0ABQ9YN29_9EUKA</name>
<reference evidence="10" key="1">
    <citation type="journal article" date="2022" name="bioRxiv">
        <title>Genomics of Preaxostyla Flagellates Illuminates Evolutionary Transitions and the Path Towards Mitochondrial Loss.</title>
        <authorList>
            <person name="Novak L.V.F."/>
            <person name="Treitli S.C."/>
            <person name="Pyrih J."/>
            <person name="Halakuc P."/>
            <person name="Pipaliya S.V."/>
            <person name="Vacek V."/>
            <person name="Brzon O."/>
            <person name="Soukal P."/>
            <person name="Eme L."/>
            <person name="Dacks J.B."/>
            <person name="Karnkowska A."/>
            <person name="Elias M."/>
            <person name="Hampl V."/>
        </authorList>
    </citation>
    <scope>NUCLEOTIDE SEQUENCE</scope>
    <source>
        <strain evidence="10">RCP-MX</strain>
    </source>
</reference>
<evidence type="ECO:0000256" key="4">
    <source>
        <dbReference type="ARBA" id="ARBA00035255"/>
    </source>
</evidence>
<evidence type="ECO:0000313" key="10">
    <source>
        <dbReference type="EMBL" id="KAK3118038.1"/>
    </source>
</evidence>
<evidence type="ECO:0000256" key="8">
    <source>
        <dbReference type="SAM" id="MobiDB-lite"/>
    </source>
</evidence>
<comment type="similarity">
    <text evidence="1 7">Belongs to the universal ribosomal protein uS5 family.</text>
</comment>
<evidence type="ECO:0000259" key="9">
    <source>
        <dbReference type="PROSITE" id="PS50881"/>
    </source>
</evidence>
<dbReference type="SUPFAM" id="SSF54211">
    <property type="entry name" value="Ribosomal protein S5 domain 2-like"/>
    <property type="match status" value="1"/>
</dbReference>